<dbReference type="OrthoDB" id="6511194at2759"/>
<feature type="region of interest" description="Disordered" evidence="1">
    <location>
        <begin position="1"/>
        <end position="55"/>
    </location>
</feature>
<evidence type="ECO:0000256" key="1">
    <source>
        <dbReference type="SAM" id="MobiDB-lite"/>
    </source>
</evidence>
<feature type="compositionally biased region" description="Low complexity" evidence="1">
    <location>
        <begin position="23"/>
        <end position="37"/>
    </location>
</feature>
<organism evidence="2 3">
    <name type="scientific">Sphaerosporella brunnea</name>
    <dbReference type="NCBI Taxonomy" id="1250544"/>
    <lineage>
        <taxon>Eukaryota</taxon>
        <taxon>Fungi</taxon>
        <taxon>Dikarya</taxon>
        <taxon>Ascomycota</taxon>
        <taxon>Pezizomycotina</taxon>
        <taxon>Pezizomycetes</taxon>
        <taxon>Pezizales</taxon>
        <taxon>Pyronemataceae</taxon>
        <taxon>Sphaerosporella</taxon>
    </lineage>
</organism>
<proteinExistence type="predicted"/>
<feature type="compositionally biased region" description="Polar residues" evidence="1">
    <location>
        <begin position="1"/>
        <end position="11"/>
    </location>
</feature>
<evidence type="ECO:0000313" key="2">
    <source>
        <dbReference type="EMBL" id="KAA8900021.1"/>
    </source>
</evidence>
<dbReference type="EMBL" id="VXIS01000160">
    <property type="protein sequence ID" value="KAA8900021.1"/>
    <property type="molecule type" value="Genomic_DNA"/>
</dbReference>
<protein>
    <recommendedName>
        <fullName evidence="4">Tc1-like transposase DDE domain-containing protein</fullName>
    </recommendedName>
</protein>
<dbReference type="InParanoid" id="A0A5J5ERV9"/>
<evidence type="ECO:0008006" key="4">
    <source>
        <dbReference type="Google" id="ProtNLM"/>
    </source>
</evidence>
<gene>
    <name evidence="2" type="ORF">FN846DRAFT_165544</name>
</gene>
<feature type="region of interest" description="Disordered" evidence="1">
    <location>
        <begin position="164"/>
        <end position="183"/>
    </location>
</feature>
<comment type="caution">
    <text evidence="2">The sequence shown here is derived from an EMBL/GenBank/DDBJ whole genome shotgun (WGS) entry which is preliminary data.</text>
</comment>
<name>A0A5J5ERV9_9PEZI</name>
<evidence type="ECO:0000313" key="3">
    <source>
        <dbReference type="Proteomes" id="UP000326924"/>
    </source>
</evidence>
<accession>A0A5J5ERV9</accession>
<dbReference type="AlphaFoldDB" id="A0A5J5ERV9"/>
<dbReference type="Proteomes" id="UP000326924">
    <property type="component" value="Unassembled WGS sequence"/>
</dbReference>
<keyword evidence="3" id="KW-1185">Reference proteome</keyword>
<reference evidence="2 3" key="1">
    <citation type="submission" date="2019-09" db="EMBL/GenBank/DDBJ databases">
        <title>Draft genome of the ectomycorrhizal ascomycete Sphaerosporella brunnea.</title>
        <authorList>
            <consortium name="DOE Joint Genome Institute"/>
            <person name="Benucci G.M."/>
            <person name="Marozzi G."/>
            <person name="Antonielli L."/>
            <person name="Sanchez S."/>
            <person name="Marco P."/>
            <person name="Wang X."/>
            <person name="Falini L.B."/>
            <person name="Barry K."/>
            <person name="Haridas S."/>
            <person name="Lipzen A."/>
            <person name="Labutti K."/>
            <person name="Grigoriev I.V."/>
            <person name="Murat C."/>
            <person name="Martin F."/>
            <person name="Albertini E."/>
            <person name="Donnini D."/>
            <person name="Bonito G."/>
        </authorList>
    </citation>
    <scope>NUCLEOTIDE SEQUENCE [LARGE SCALE GENOMIC DNA]</scope>
    <source>
        <strain evidence="2 3">Sb_GMNB300</strain>
    </source>
</reference>
<sequence>MARPHTQTASRITIWRRRKRAEAQAAAAESAQAAPEATADKEPEATSETTFQRMKRRRAELAVEIEQARAAWPRTKRSPNSAEVTEILLTDAIADIKKVLRQDKRYLRRGGQDFRQQKTKLEEEIRKRGHICIFLPKFHPEISPIEYYWGTTKVVTRKNCECASRNSPSGFEGGAASANTTLL</sequence>